<comment type="caution">
    <text evidence="1">The sequence shown here is derived from an EMBL/GenBank/DDBJ whole genome shotgun (WGS) entry which is preliminary data.</text>
</comment>
<dbReference type="EMBL" id="MGAF01000043">
    <property type="protein sequence ID" value="OGK39857.1"/>
    <property type="molecule type" value="Genomic_DNA"/>
</dbReference>
<organism evidence="1 2">
    <name type="scientific">Candidatus Roizmanbacteria bacterium RIFCSPLOWO2_01_FULL_35_13</name>
    <dbReference type="NCBI Taxonomy" id="1802055"/>
    <lineage>
        <taxon>Bacteria</taxon>
        <taxon>Candidatus Roizmaniibacteriota</taxon>
    </lineage>
</organism>
<gene>
    <name evidence="1" type="ORF">A3A74_03120</name>
</gene>
<accession>A0A1F7I916</accession>
<evidence type="ECO:0000313" key="1">
    <source>
        <dbReference type="EMBL" id="OGK39857.1"/>
    </source>
</evidence>
<dbReference type="AlphaFoldDB" id="A0A1F7I916"/>
<name>A0A1F7I916_9BACT</name>
<sequence>MFENFSRISTRKKELKNKFYPRLITGLALIGLGLFLITGCADGQRIGNIQKYATAIATNPSLVDPASTVCAKASVKLLMENWSTTNNTIMTIEPSAIVVRRSLINNPDGTAFTKVTLLADFHSKKILTNPAAGFDSSIDDYYIRTSNGLGHAYSQTHVEPMSTTQGMTDQGDLLEFEVVTFVDNANILPQDIQPVNSVSGWIETIKALYLSGYNTGAGIDALMTTEVDLGSIYMIDNPDEVYPEFNGRQYISAKVKKDSVVVYKGYSGAAGCDETGTLRAIVVKKQDVNIMGFNDISGLVMVPLPSSEGINIQIDMNHMINPK</sequence>
<reference evidence="1 2" key="1">
    <citation type="journal article" date="2016" name="Nat. Commun.">
        <title>Thousands of microbial genomes shed light on interconnected biogeochemical processes in an aquifer system.</title>
        <authorList>
            <person name="Anantharaman K."/>
            <person name="Brown C.T."/>
            <person name="Hug L.A."/>
            <person name="Sharon I."/>
            <person name="Castelle C.J."/>
            <person name="Probst A.J."/>
            <person name="Thomas B.C."/>
            <person name="Singh A."/>
            <person name="Wilkins M.J."/>
            <person name="Karaoz U."/>
            <person name="Brodie E.L."/>
            <person name="Williams K.H."/>
            <person name="Hubbard S.S."/>
            <person name="Banfield J.F."/>
        </authorList>
    </citation>
    <scope>NUCLEOTIDE SEQUENCE [LARGE SCALE GENOMIC DNA]</scope>
</reference>
<protein>
    <submittedName>
        <fullName evidence="1">Uncharacterized protein</fullName>
    </submittedName>
</protein>
<evidence type="ECO:0000313" key="2">
    <source>
        <dbReference type="Proteomes" id="UP000179270"/>
    </source>
</evidence>
<dbReference type="Proteomes" id="UP000179270">
    <property type="component" value="Unassembled WGS sequence"/>
</dbReference>
<proteinExistence type="predicted"/>